<comment type="similarity">
    <text evidence="1">Belongs to the UDP-glycosyltransferase family.</text>
</comment>
<dbReference type="SUPFAM" id="SSF53756">
    <property type="entry name" value="UDP-Glycosyltransferase/glycogen phosphorylase"/>
    <property type="match status" value="1"/>
</dbReference>
<evidence type="ECO:0000256" key="2">
    <source>
        <dbReference type="ARBA" id="ARBA00022679"/>
    </source>
</evidence>
<evidence type="ECO:0000313" key="3">
    <source>
        <dbReference type="EMBL" id="CAA7407766.1"/>
    </source>
</evidence>
<dbReference type="FunFam" id="3.40.50.2000:FF:000064">
    <property type="entry name" value="Glycosyltransferase"/>
    <property type="match status" value="1"/>
</dbReference>
<dbReference type="InterPro" id="IPR002213">
    <property type="entry name" value="UDP_glucos_trans"/>
</dbReference>
<reference evidence="3" key="1">
    <citation type="submission" date="2020-02" db="EMBL/GenBank/DDBJ databases">
        <authorList>
            <person name="Scholz U."/>
            <person name="Mascher M."/>
            <person name="Fiebig A."/>
        </authorList>
    </citation>
    <scope>NUCLEOTIDE SEQUENCE</scope>
</reference>
<dbReference type="Proteomes" id="UP000663760">
    <property type="component" value="Chromosome 14"/>
</dbReference>
<dbReference type="AlphaFoldDB" id="A0A7I8LDQ3"/>
<dbReference type="EMBL" id="LR746277">
    <property type="protein sequence ID" value="CAA7407766.1"/>
    <property type="molecule type" value="Genomic_DNA"/>
</dbReference>
<proteinExistence type="inferred from homology"/>
<dbReference type="Gene3D" id="3.40.50.2000">
    <property type="entry name" value="Glycogen Phosphorylase B"/>
    <property type="match status" value="2"/>
</dbReference>
<keyword evidence="4" id="KW-1185">Reference proteome</keyword>
<evidence type="ECO:0000256" key="1">
    <source>
        <dbReference type="ARBA" id="ARBA00009995"/>
    </source>
</evidence>
<name>A0A7I8LDQ3_SPIIN</name>
<protein>
    <submittedName>
        <fullName evidence="3">Uncharacterized protein</fullName>
    </submittedName>
</protein>
<sequence length="478" mass="51228">MVSAAYDKGDGGLAAHALVFPFPSQGHMIPLLDLAHHLSLQGVSVTVLVTPGNLPILRRLLSRAPAIKTLVLPFPPHPSLPAGVENSKDLTADQFLPLMHALSFLHEPFLRWARTTPSPPDFIVSDFFLGWTQRTAAELGVPRVAFCPSGALFLSVVHDLWREMPQRGDAAAGEDFPVEFPSLPGSPVFPWRHLSSLYRRCREGNPLCEFVREGFLQNISSWGYVFNTFMDLEAPYLDHLRAELGHRRVWAVGPLAPPGDGDRDGDSVLSAGAMAWLDACPAGTVVYVCFGSQAELNPAQTAALAAALERSGSRFVWCLRVTPAGSAVAYGGAPEGFEERTAGRGLVIRGWAPQVAILAHPAVGAFLTHCGWNSAMEGITAGVVLLTWPMSADQFATARLLVEAGVAVGACEGPDSVPDPDELARVIAESVGGRRSEAAESVRLRKKALQAVAEGGSSSDDLRDLVTAIFQDKIGQRH</sequence>
<dbReference type="Pfam" id="PF00201">
    <property type="entry name" value="UDPGT"/>
    <property type="match status" value="1"/>
</dbReference>
<accession>A0A7I8LDQ3</accession>
<dbReference type="CDD" id="cd03784">
    <property type="entry name" value="GT1_Gtf-like"/>
    <property type="match status" value="1"/>
</dbReference>
<gene>
    <name evidence="3" type="ORF">SI8410_14018444</name>
</gene>
<dbReference type="PANTHER" id="PTHR48047">
    <property type="entry name" value="GLYCOSYLTRANSFERASE"/>
    <property type="match status" value="1"/>
</dbReference>
<evidence type="ECO:0000313" key="4">
    <source>
        <dbReference type="Proteomes" id="UP000663760"/>
    </source>
</evidence>
<dbReference type="FunFam" id="3.40.50.2000:FF:000143">
    <property type="entry name" value="UDP-glycosyltransferase 89B1"/>
    <property type="match status" value="1"/>
</dbReference>
<dbReference type="GO" id="GO:0035251">
    <property type="term" value="F:UDP-glucosyltransferase activity"/>
    <property type="evidence" value="ECO:0007669"/>
    <property type="project" value="TreeGrafter"/>
</dbReference>
<dbReference type="PANTHER" id="PTHR48047:SF8">
    <property type="entry name" value="FLAVONOL 3-O-GLUCOSYLTRANSFERASE UGT89B1"/>
    <property type="match status" value="1"/>
</dbReference>
<keyword evidence="2" id="KW-0808">Transferase</keyword>
<dbReference type="OrthoDB" id="5835829at2759"/>
<organism evidence="3 4">
    <name type="scientific">Spirodela intermedia</name>
    <name type="common">Intermediate duckweed</name>
    <dbReference type="NCBI Taxonomy" id="51605"/>
    <lineage>
        <taxon>Eukaryota</taxon>
        <taxon>Viridiplantae</taxon>
        <taxon>Streptophyta</taxon>
        <taxon>Embryophyta</taxon>
        <taxon>Tracheophyta</taxon>
        <taxon>Spermatophyta</taxon>
        <taxon>Magnoliopsida</taxon>
        <taxon>Liliopsida</taxon>
        <taxon>Araceae</taxon>
        <taxon>Lemnoideae</taxon>
        <taxon>Spirodela</taxon>
    </lineage>
</organism>